<sequence length="459" mass="48515">MTRPTAGPPTGPPAANAAVAAGAGGAAEAGAARPVRVLWLAKGLGRGGAERLLVNCARHVDTARWQIEVAYLLPHKDALVAELAAVGVPVHRLGRTGRWGLPDLGWPWRLRRLVRERGYRIVHTHMPVPAVAARLFAGRGDDGRLGVVHTEHNVWERYRLATRLANAVTYRRNDAVIAVSRAVAATVPDPLLRPAPPGWRAAPGGSARAETAGTERARAETAGGESWGDLAAGSVVAEGTARFDRRRLTVIHHGPDRRAVAAGPAARARGRRLLGLPEDVPVVGTVGNLTPKKDQATLVRAHALLRREHPRALLVLVGSGPLERELRRLAERLEVAGSVVFAGSRADVPLLLPAFDAFALSSRQEGLPVALMEAMTAGVPPVVTRVGGVPEVVRDGVEGLLVPAGSPSRLAAALDRVLGDAGRRAALSEAARARSASFDVALAQRRVESVYERVLASPR</sequence>
<dbReference type="PANTHER" id="PTHR12526">
    <property type="entry name" value="GLYCOSYLTRANSFERASE"/>
    <property type="match status" value="1"/>
</dbReference>
<feature type="compositionally biased region" description="Low complexity" evidence="4">
    <location>
        <begin position="198"/>
        <end position="212"/>
    </location>
</feature>
<organism evidence="7 8">
    <name type="scientific">Allostreptomyces psammosilenae</name>
    <dbReference type="NCBI Taxonomy" id="1892865"/>
    <lineage>
        <taxon>Bacteria</taxon>
        <taxon>Bacillati</taxon>
        <taxon>Actinomycetota</taxon>
        <taxon>Actinomycetes</taxon>
        <taxon>Kitasatosporales</taxon>
        <taxon>Streptomycetaceae</taxon>
        <taxon>Allostreptomyces</taxon>
    </lineage>
</organism>
<dbReference type="GO" id="GO:0016757">
    <property type="term" value="F:glycosyltransferase activity"/>
    <property type="evidence" value="ECO:0007669"/>
    <property type="project" value="UniProtKB-KW"/>
</dbReference>
<evidence type="ECO:0000313" key="7">
    <source>
        <dbReference type="EMBL" id="NYI07455.1"/>
    </source>
</evidence>
<accession>A0A852ZZD5</accession>
<keyword evidence="8" id="KW-1185">Reference proteome</keyword>
<reference evidence="7 8" key="1">
    <citation type="submission" date="2020-07" db="EMBL/GenBank/DDBJ databases">
        <title>Sequencing the genomes of 1000 actinobacteria strains.</title>
        <authorList>
            <person name="Klenk H.-P."/>
        </authorList>
    </citation>
    <scope>NUCLEOTIDE SEQUENCE [LARGE SCALE GENOMIC DNA]</scope>
    <source>
        <strain evidence="7 8">DSM 42178</strain>
    </source>
</reference>
<feature type="region of interest" description="Disordered" evidence="4">
    <location>
        <begin position="194"/>
        <end position="213"/>
    </location>
</feature>
<evidence type="ECO:0000256" key="4">
    <source>
        <dbReference type="SAM" id="MobiDB-lite"/>
    </source>
</evidence>
<protein>
    <recommendedName>
        <fullName evidence="1">D-inositol 3-phosphate glycosyltransferase</fullName>
    </recommendedName>
</protein>
<dbReference type="Pfam" id="PF00534">
    <property type="entry name" value="Glycos_transf_1"/>
    <property type="match status" value="1"/>
</dbReference>
<dbReference type="PANTHER" id="PTHR12526:SF636">
    <property type="entry name" value="BLL3647 PROTEIN"/>
    <property type="match status" value="1"/>
</dbReference>
<proteinExistence type="predicted"/>
<evidence type="ECO:0000256" key="2">
    <source>
        <dbReference type="ARBA" id="ARBA00022676"/>
    </source>
</evidence>
<comment type="caution">
    <text evidence="7">The sequence shown here is derived from an EMBL/GenBank/DDBJ whole genome shotgun (WGS) entry which is preliminary data.</text>
</comment>
<evidence type="ECO:0000256" key="1">
    <source>
        <dbReference type="ARBA" id="ARBA00021292"/>
    </source>
</evidence>
<dbReference type="RefSeq" id="WP_312892720.1">
    <property type="nucleotide sequence ID" value="NZ_JACBZD010000001.1"/>
</dbReference>
<evidence type="ECO:0000259" key="6">
    <source>
        <dbReference type="Pfam" id="PF13439"/>
    </source>
</evidence>
<dbReference type="AlphaFoldDB" id="A0A852ZZD5"/>
<evidence type="ECO:0000313" key="8">
    <source>
        <dbReference type="Proteomes" id="UP000567795"/>
    </source>
</evidence>
<name>A0A852ZZD5_9ACTN</name>
<dbReference type="SUPFAM" id="SSF53756">
    <property type="entry name" value="UDP-Glycosyltransferase/glycogen phosphorylase"/>
    <property type="match status" value="1"/>
</dbReference>
<gene>
    <name evidence="7" type="ORF">FHU37_004398</name>
</gene>
<feature type="domain" description="Glycosyltransferase subfamily 4-like N-terminal" evidence="6">
    <location>
        <begin position="47"/>
        <end position="186"/>
    </location>
</feature>
<dbReference type="Proteomes" id="UP000567795">
    <property type="component" value="Unassembled WGS sequence"/>
</dbReference>
<keyword evidence="2" id="KW-0328">Glycosyltransferase</keyword>
<dbReference type="InterPro" id="IPR001296">
    <property type="entry name" value="Glyco_trans_1"/>
</dbReference>
<keyword evidence="3 7" id="KW-0808">Transferase</keyword>
<dbReference type="InterPro" id="IPR028098">
    <property type="entry name" value="Glyco_trans_4-like_N"/>
</dbReference>
<dbReference type="EMBL" id="JACBZD010000001">
    <property type="protein sequence ID" value="NYI07455.1"/>
    <property type="molecule type" value="Genomic_DNA"/>
</dbReference>
<evidence type="ECO:0000259" key="5">
    <source>
        <dbReference type="Pfam" id="PF00534"/>
    </source>
</evidence>
<dbReference type="Gene3D" id="3.40.50.2000">
    <property type="entry name" value="Glycogen Phosphorylase B"/>
    <property type="match status" value="3"/>
</dbReference>
<feature type="domain" description="Glycosyl transferase family 1" evidence="5">
    <location>
        <begin position="274"/>
        <end position="433"/>
    </location>
</feature>
<dbReference type="Pfam" id="PF13439">
    <property type="entry name" value="Glyco_transf_4"/>
    <property type="match status" value="1"/>
</dbReference>
<evidence type="ECO:0000256" key="3">
    <source>
        <dbReference type="ARBA" id="ARBA00022679"/>
    </source>
</evidence>